<dbReference type="PATRIC" id="fig|1158614.3.peg.869"/>
<dbReference type="AlphaFoldDB" id="R2VJ34"/>
<dbReference type="InterPro" id="IPR011527">
    <property type="entry name" value="ABC1_TM_dom"/>
</dbReference>
<dbReference type="GO" id="GO:0005886">
    <property type="term" value="C:plasma membrane"/>
    <property type="evidence" value="ECO:0007669"/>
    <property type="project" value="UniProtKB-SubCell"/>
</dbReference>
<dbReference type="RefSeq" id="WP_010779289.1">
    <property type="nucleotide sequence ID" value="NZ_ASWH01000002.1"/>
</dbReference>
<dbReference type="PROSITE" id="PS50893">
    <property type="entry name" value="ABC_TRANSPORTER_2"/>
    <property type="match status" value="1"/>
</dbReference>
<reference evidence="11 13" key="2">
    <citation type="submission" date="2013-03" db="EMBL/GenBank/DDBJ databases">
        <title>The Genome Sequence of Enterococcus gilvus ATCC BAA-350 (PacBio/Illumina hybrid assembly).</title>
        <authorList>
            <consortium name="The Broad Institute Genomics Platform"/>
            <consortium name="The Broad Institute Genome Sequencing Center for Infectious Disease"/>
            <person name="Earl A."/>
            <person name="Russ C."/>
            <person name="Gilmore M."/>
            <person name="Surin D."/>
            <person name="Walker B."/>
            <person name="Young S."/>
            <person name="Zeng Q."/>
            <person name="Gargeya S."/>
            <person name="Fitzgerald M."/>
            <person name="Haas B."/>
            <person name="Abouelleil A."/>
            <person name="Allen A.W."/>
            <person name="Alvarado L."/>
            <person name="Arachchi H.M."/>
            <person name="Berlin A.M."/>
            <person name="Chapman S.B."/>
            <person name="Gainer-Dewar J."/>
            <person name="Goldberg J."/>
            <person name="Griggs A."/>
            <person name="Gujja S."/>
            <person name="Hansen M."/>
            <person name="Howarth C."/>
            <person name="Imamovic A."/>
            <person name="Ireland A."/>
            <person name="Larimer J."/>
            <person name="McCowan C."/>
            <person name="Murphy C."/>
            <person name="Pearson M."/>
            <person name="Poon T.W."/>
            <person name="Priest M."/>
            <person name="Roberts A."/>
            <person name="Saif S."/>
            <person name="Shea T."/>
            <person name="Sisk P."/>
            <person name="Sykes S."/>
            <person name="Wortman J."/>
            <person name="Nusbaum C."/>
            <person name="Birren B."/>
        </authorList>
    </citation>
    <scope>NUCLEOTIDE SEQUENCE [LARGE SCALE GENOMIC DNA]</scope>
    <source>
        <strain evidence="11 13">ATCC BAA-350</strain>
    </source>
</reference>
<dbReference type="GO" id="GO:0016887">
    <property type="term" value="F:ATP hydrolysis activity"/>
    <property type="evidence" value="ECO:0007669"/>
    <property type="project" value="InterPro"/>
</dbReference>
<dbReference type="Proteomes" id="UP000014160">
    <property type="component" value="Unassembled WGS sequence"/>
</dbReference>
<keyword evidence="13" id="KW-1185">Reference proteome</keyword>
<dbReference type="EMBL" id="ASWH01000002">
    <property type="protein sequence ID" value="EOW79381.1"/>
    <property type="molecule type" value="Genomic_DNA"/>
</dbReference>
<dbReference type="InterPro" id="IPR003439">
    <property type="entry name" value="ABC_transporter-like_ATP-bd"/>
</dbReference>
<dbReference type="PANTHER" id="PTHR43394:SF1">
    <property type="entry name" value="ATP-BINDING CASSETTE SUB-FAMILY B MEMBER 10, MITOCHONDRIAL"/>
    <property type="match status" value="1"/>
</dbReference>
<dbReference type="PROSITE" id="PS50929">
    <property type="entry name" value="ABC_TM1F"/>
    <property type="match status" value="1"/>
</dbReference>
<dbReference type="EMBL" id="AJDQ01000004">
    <property type="protein sequence ID" value="EOI57865.1"/>
    <property type="molecule type" value="Genomic_DNA"/>
</dbReference>
<dbReference type="GO" id="GO:0015421">
    <property type="term" value="F:ABC-type oligopeptide transporter activity"/>
    <property type="evidence" value="ECO:0007669"/>
    <property type="project" value="TreeGrafter"/>
</dbReference>
<dbReference type="InterPro" id="IPR017871">
    <property type="entry name" value="ABC_transporter-like_CS"/>
</dbReference>
<organism evidence="10 12">
    <name type="scientific">Enterococcus gilvus ATCC BAA-350</name>
    <dbReference type="NCBI Taxonomy" id="1158614"/>
    <lineage>
        <taxon>Bacteria</taxon>
        <taxon>Bacillati</taxon>
        <taxon>Bacillota</taxon>
        <taxon>Bacilli</taxon>
        <taxon>Lactobacillales</taxon>
        <taxon>Enterococcaceae</taxon>
        <taxon>Enterococcus</taxon>
    </lineage>
</organism>
<name>R2VJ34_9ENTE</name>
<dbReference type="HOGENOM" id="CLU_000604_84_9_9"/>
<keyword evidence="3" id="KW-0547">Nucleotide-binding</keyword>
<evidence type="ECO:0000256" key="2">
    <source>
        <dbReference type="ARBA" id="ARBA00022692"/>
    </source>
</evidence>
<dbReference type="InterPro" id="IPR003593">
    <property type="entry name" value="AAA+_ATPase"/>
</dbReference>
<feature type="transmembrane region" description="Helical" evidence="7">
    <location>
        <begin position="167"/>
        <end position="193"/>
    </location>
</feature>
<keyword evidence="6 7" id="KW-0472">Membrane</keyword>
<feature type="transmembrane region" description="Helical" evidence="7">
    <location>
        <begin position="27"/>
        <end position="50"/>
    </location>
</feature>
<dbReference type="InterPro" id="IPR039421">
    <property type="entry name" value="Type_1_exporter"/>
</dbReference>
<accession>R2VJ34</accession>
<dbReference type="NCBIfam" id="TIGR02868">
    <property type="entry name" value="CydC"/>
    <property type="match status" value="1"/>
</dbReference>
<feature type="transmembrane region" description="Helical" evidence="7">
    <location>
        <begin position="283"/>
        <end position="302"/>
    </location>
</feature>
<evidence type="ECO:0000256" key="6">
    <source>
        <dbReference type="ARBA" id="ARBA00023136"/>
    </source>
</evidence>
<keyword evidence="4" id="KW-0067">ATP-binding</keyword>
<feature type="domain" description="ABC transmembrane type-1" evidence="9">
    <location>
        <begin position="28"/>
        <end position="313"/>
    </location>
</feature>
<dbReference type="InterPro" id="IPR036640">
    <property type="entry name" value="ABC1_TM_sf"/>
</dbReference>
<keyword evidence="5 7" id="KW-1133">Transmembrane helix</keyword>
<feature type="transmembrane region" description="Helical" evidence="7">
    <location>
        <begin position="139"/>
        <end position="161"/>
    </location>
</feature>
<reference evidence="10 12" key="1">
    <citation type="submission" date="2013-02" db="EMBL/GenBank/DDBJ databases">
        <title>The Genome Sequence of Enterococcus gilvus ATCC BAA-350.</title>
        <authorList>
            <consortium name="The Broad Institute Genome Sequencing Platform"/>
            <consortium name="The Broad Institute Genome Sequencing Center for Infectious Disease"/>
            <person name="Earl A.M."/>
            <person name="Gilmore M.S."/>
            <person name="Lebreton F."/>
            <person name="Walker B."/>
            <person name="Young S.K."/>
            <person name="Zeng Q."/>
            <person name="Gargeya S."/>
            <person name="Fitzgerald M."/>
            <person name="Haas B."/>
            <person name="Abouelleil A."/>
            <person name="Alvarado L."/>
            <person name="Arachchi H.M."/>
            <person name="Berlin A.M."/>
            <person name="Chapman S.B."/>
            <person name="Dewar J."/>
            <person name="Goldberg J."/>
            <person name="Griggs A."/>
            <person name="Gujja S."/>
            <person name="Hansen M."/>
            <person name="Howarth C."/>
            <person name="Imamovic A."/>
            <person name="Larimer J."/>
            <person name="McCowan C."/>
            <person name="Murphy C."/>
            <person name="Neiman D."/>
            <person name="Pearson M."/>
            <person name="Priest M."/>
            <person name="Roberts A."/>
            <person name="Saif S."/>
            <person name="Shea T."/>
            <person name="Sisk P."/>
            <person name="Sykes S."/>
            <person name="Wortman J."/>
            <person name="Nusbaum C."/>
            <person name="Birren B."/>
        </authorList>
    </citation>
    <scope>NUCLEOTIDE SEQUENCE [LARGE SCALE GENOMIC DNA]</scope>
    <source>
        <strain evidence="10 12">ATCC BAA-350</strain>
    </source>
</reference>
<dbReference type="Gene3D" id="3.40.50.300">
    <property type="entry name" value="P-loop containing nucleotide triphosphate hydrolases"/>
    <property type="match status" value="1"/>
</dbReference>
<evidence type="ECO:0000256" key="5">
    <source>
        <dbReference type="ARBA" id="ARBA00022989"/>
    </source>
</evidence>
<dbReference type="SMART" id="SM00382">
    <property type="entry name" value="AAA"/>
    <property type="match status" value="1"/>
</dbReference>
<dbReference type="Proteomes" id="UP000013750">
    <property type="component" value="Unassembled WGS sequence"/>
</dbReference>
<evidence type="ECO:0000313" key="12">
    <source>
        <dbReference type="Proteomes" id="UP000013750"/>
    </source>
</evidence>
<dbReference type="SUPFAM" id="SSF90123">
    <property type="entry name" value="ABC transporter transmembrane region"/>
    <property type="match status" value="1"/>
</dbReference>
<evidence type="ECO:0000313" key="11">
    <source>
        <dbReference type="EMBL" id="EOW79381.1"/>
    </source>
</evidence>
<evidence type="ECO:0000256" key="4">
    <source>
        <dbReference type="ARBA" id="ARBA00022840"/>
    </source>
</evidence>
<dbReference type="InterPro" id="IPR014223">
    <property type="entry name" value="ABC_CydC/D"/>
</dbReference>
<feature type="transmembrane region" description="Helical" evidence="7">
    <location>
        <begin position="62"/>
        <end position="82"/>
    </location>
</feature>
<dbReference type="PANTHER" id="PTHR43394">
    <property type="entry name" value="ATP-DEPENDENT PERMEASE MDL1, MITOCHONDRIAL"/>
    <property type="match status" value="1"/>
</dbReference>
<dbReference type="PROSITE" id="PS00211">
    <property type="entry name" value="ABC_TRANSPORTER_1"/>
    <property type="match status" value="1"/>
</dbReference>
<dbReference type="OrthoDB" id="9802264at2"/>
<evidence type="ECO:0000313" key="13">
    <source>
        <dbReference type="Proteomes" id="UP000014160"/>
    </source>
</evidence>
<evidence type="ECO:0000256" key="7">
    <source>
        <dbReference type="SAM" id="Phobius"/>
    </source>
</evidence>
<dbReference type="Pfam" id="PF00664">
    <property type="entry name" value="ABC_membrane"/>
    <property type="match status" value="1"/>
</dbReference>
<dbReference type="InterPro" id="IPR027417">
    <property type="entry name" value="P-loop_NTPase"/>
</dbReference>
<protein>
    <submittedName>
        <fullName evidence="10">Thiol reductant ABC exporter, CydC subunit</fullName>
    </submittedName>
</protein>
<dbReference type="Gene3D" id="1.20.1560.10">
    <property type="entry name" value="ABC transporter type 1, transmembrane domain"/>
    <property type="match status" value="1"/>
</dbReference>
<comment type="caution">
    <text evidence="10">The sequence shown here is derived from an EMBL/GenBank/DDBJ whole genome shotgun (WGS) entry which is preliminary data.</text>
</comment>
<feature type="domain" description="ABC transporter" evidence="8">
    <location>
        <begin position="343"/>
        <end position="577"/>
    </location>
</feature>
<evidence type="ECO:0000256" key="3">
    <source>
        <dbReference type="ARBA" id="ARBA00022741"/>
    </source>
</evidence>
<evidence type="ECO:0000256" key="1">
    <source>
        <dbReference type="ARBA" id="ARBA00004651"/>
    </source>
</evidence>
<dbReference type="GO" id="GO:0034775">
    <property type="term" value="P:glutathione transmembrane transport"/>
    <property type="evidence" value="ECO:0007669"/>
    <property type="project" value="InterPro"/>
</dbReference>
<dbReference type="GO" id="GO:0005524">
    <property type="term" value="F:ATP binding"/>
    <property type="evidence" value="ECO:0007669"/>
    <property type="project" value="UniProtKB-KW"/>
</dbReference>
<comment type="subcellular location">
    <subcellularLocation>
        <location evidence="1">Cell membrane</location>
        <topology evidence="1">Multi-pass membrane protein</topology>
    </subcellularLocation>
</comment>
<sequence length="582" mass="65741">MNRIGLFQVLKTDEWVKPFFKQYKKSLILALTLGFTTFFCAGALMFNSGFLISRAASLPENILLIYIPIVLTRAFGIGRPVFRYVERLVSHNWVLKMTSNLRVKLYDSLEQDAIFFKQNHRTGDILGLLSEDINHIQNLYLRTIFPTIIAWLLYVFIIIGIGYFSPFFALAMLLLLGIVVFLLPLWSVIINGARQEQQKQMKNQLYSDLTDNVLGVSDWIFSQRGQDYVNHHEKSEEALREVTRKLQSFQRKRNFILQLMFGVITIALLLWTSRQFPGNHGGAANWIAAFVLSVFPLIDAFAPLPAAAQETNSYKDSIKNLNELPEIQEHLETIPTVSGPVTLTIDQVHYHYPDSHKQVLSGIDLTLQPGEKIAILGRSGSGKSTLANLIRGDLKATKGKIMLNGEETYAFGDAISNYLGVIHQTPYLFHTTIANNLRIGNEAATEEALWQVLARVGLKELVESLPEGLETMVDEAGLRFSGGERQRLALGRILLQEAPIILLDEPTVGLDPVTEQALIDTFFHELQEKTVIWITHHLQGIDAMDQVIFIEDGRLTMKGSPEELQRTNAHYQKLKQIDKGII</sequence>
<dbReference type="GO" id="GO:0045454">
    <property type="term" value="P:cell redox homeostasis"/>
    <property type="evidence" value="ECO:0007669"/>
    <property type="project" value="InterPro"/>
</dbReference>
<gene>
    <name evidence="11" type="ORF">I592_03521</name>
    <name evidence="10" type="ORF">UKC_00840</name>
</gene>
<feature type="transmembrane region" description="Helical" evidence="7">
    <location>
        <begin position="254"/>
        <end position="271"/>
    </location>
</feature>
<dbReference type="SUPFAM" id="SSF52540">
    <property type="entry name" value="P-loop containing nucleoside triphosphate hydrolases"/>
    <property type="match status" value="1"/>
</dbReference>
<dbReference type="CDD" id="cd03247">
    <property type="entry name" value="ABCC_cytochrome_bd"/>
    <property type="match status" value="1"/>
</dbReference>
<dbReference type="Pfam" id="PF00005">
    <property type="entry name" value="ABC_tran"/>
    <property type="match status" value="1"/>
</dbReference>
<evidence type="ECO:0000259" key="8">
    <source>
        <dbReference type="PROSITE" id="PS50893"/>
    </source>
</evidence>
<proteinExistence type="predicted"/>
<keyword evidence="2 7" id="KW-0812">Transmembrane</keyword>
<evidence type="ECO:0000313" key="10">
    <source>
        <dbReference type="EMBL" id="EOI57865.1"/>
    </source>
</evidence>
<dbReference type="eggNOG" id="COG4987">
    <property type="taxonomic scope" value="Bacteria"/>
</dbReference>
<evidence type="ECO:0000259" key="9">
    <source>
        <dbReference type="PROSITE" id="PS50929"/>
    </source>
</evidence>